<evidence type="ECO:0000256" key="4">
    <source>
        <dbReference type="ARBA" id="ARBA00023136"/>
    </source>
</evidence>
<keyword evidence="2 7" id="KW-0812">Transmembrane</keyword>
<dbReference type="InterPro" id="IPR018617">
    <property type="entry name" value="Ima1_N"/>
</dbReference>
<dbReference type="Pfam" id="PF09779">
    <property type="entry name" value="Ima1_N"/>
    <property type="match status" value="1"/>
</dbReference>
<dbReference type="OrthoDB" id="5966927at2759"/>
<feature type="transmembrane region" description="Helical" evidence="7">
    <location>
        <begin position="285"/>
        <end position="303"/>
    </location>
</feature>
<feature type="transmembrane region" description="Helical" evidence="7">
    <location>
        <begin position="612"/>
        <end position="631"/>
    </location>
</feature>
<comment type="subcellular location">
    <subcellularLocation>
        <location evidence="1">Nucleus inner membrane</location>
        <topology evidence="1">Multi-pass membrane protein</topology>
    </subcellularLocation>
</comment>
<dbReference type="GO" id="GO:0071765">
    <property type="term" value="P:nuclear inner membrane organization"/>
    <property type="evidence" value="ECO:0007669"/>
    <property type="project" value="InterPro"/>
</dbReference>
<keyword evidence="4 7" id="KW-0472">Membrane</keyword>
<organism evidence="9 10">
    <name type="scientific">Ajellomyces capsulatus</name>
    <name type="common">Darling's disease fungus</name>
    <name type="synonym">Histoplasma capsulatum</name>
    <dbReference type="NCBI Taxonomy" id="5037"/>
    <lineage>
        <taxon>Eukaryota</taxon>
        <taxon>Fungi</taxon>
        <taxon>Dikarya</taxon>
        <taxon>Ascomycota</taxon>
        <taxon>Pezizomycotina</taxon>
        <taxon>Eurotiomycetes</taxon>
        <taxon>Eurotiomycetidae</taxon>
        <taxon>Onygenales</taxon>
        <taxon>Ajellomycetaceae</taxon>
        <taxon>Histoplasma</taxon>
    </lineage>
</organism>
<feature type="region of interest" description="Disordered" evidence="6">
    <location>
        <begin position="824"/>
        <end position="915"/>
    </location>
</feature>
<dbReference type="Proteomes" id="UP000670092">
    <property type="component" value="Unassembled WGS sequence"/>
</dbReference>
<feature type="domain" description="Ima1 N-terminal" evidence="8">
    <location>
        <begin position="13"/>
        <end position="143"/>
    </location>
</feature>
<evidence type="ECO:0000256" key="1">
    <source>
        <dbReference type="ARBA" id="ARBA00004473"/>
    </source>
</evidence>
<feature type="compositionally biased region" description="Low complexity" evidence="6">
    <location>
        <begin position="827"/>
        <end position="846"/>
    </location>
</feature>
<feature type="transmembrane region" description="Helical" evidence="7">
    <location>
        <begin position="557"/>
        <end position="576"/>
    </location>
</feature>
<feature type="compositionally biased region" description="Pro residues" evidence="6">
    <location>
        <begin position="400"/>
        <end position="411"/>
    </location>
</feature>
<dbReference type="EMBL" id="JAEVHI010000001">
    <property type="protein sequence ID" value="KAG5303830.1"/>
    <property type="molecule type" value="Genomic_DNA"/>
</dbReference>
<feature type="compositionally biased region" description="Polar residues" evidence="6">
    <location>
        <begin position="711"/>
        <end position="724"/>
    </location>
</feature>
<evidence type="ECO:0000259" key="8">
    <source>
        <dbReference type="Pfam" id="PF09779"/>
    </source>
</evidence>
<feature type="region of interest" description="Disordered" evidence="6">
    <location>
        <begin position="774"/>
        <end position="803"/>
    </location>
</feature>
<gene>
    <name evidence="9" type="ORF">I7I52_01953</name>
</gene>
<feature type="region of interest" description="Disordered" evidence="6">
    <location>
        <begin position="393"/>
        <end position="418"/>
    </location>
</feature>
<feature type="transmembrane region" description="Helical" evidence="7">
    <location>
        <begin position="246"/>
        <end position="264"/>
    </location>
</feature>
<feature type="transmembrane region" description="Helical" evidence="7">
    <location>
        <begin position="582"/>
        <end position="600"/>
    </location>
</feature>
<feature type="transmembrane region" description="Helical" evidence="7">
    <location>
        <begin position="315"/>
        <end position="333"/>
    </location>
</feature>
<evidence type="ECO:0000256" key="7">
    <source>
        <dbReference type="SAM" id="Phobius"/>
    </source>
</evidence>
<proteinExistence type="predicted"/>
<evidence type="ECO:0000256" key="3">
    <source>
        <dbReference type="ARBA" id="ARBA00022989"/>
    </source>
</evidence>
<evidence type="ECO:0000313" key="10">
    <source>
        <dbReference type="Proteomes" id="UP000670092"/>
    </source>
</evidence>
<feature type="compositionally biased region" description="Polar residues" evidence="6">
    <location>
        <begin position="847"/>
        <end position="856"/>
    </location>
</feature>
<protein>
    <submittedName>
        <fullName evidence="9">DUF2349 superfamily domain-containing protein</fullName>
    </submittedName>
</protein>
<feature type="compositionally biased region" description="Basic and acidic residues" evidence="6">
    <location>
        <begin position="349"/>
        <end position="365"/>
    </location>
</feature>
<evidence type="ECO:0000256" key="5">
    <source>
        <dbReference type="ARBA" id="ARBA00023242"/>
    </source>
</evidence>
<feature type="region of interest" description="Disordered" evidence="6">
    <location>
        <begin position="663"/>
        <end position="744"/>
    </location>
</feature>
<keyword evidence="3 7" id="KW-1133">Transmembrane helix</keyword>
<reference evidence="9 10" key="1">
    <citation type="submission" date="2021-01" db="EMBL/GenBank/DDBJ databases">
        <title>Chromosome-level genome assembly of a human fungal pathogen reveals clustering of transcriptionally co-regulated genes.</title>
        <authorList>
            <person name="Voorhies M."/>
            <person name="Cohen S."/>
            <person name="Shea T.P."/>
            <person name="Petrus S."/>
            <person name="Munoz J.F."/>
            <person name="Poplawski S."/>
            <person name="Goldman W.E."/>
            <person name="Michael T."/>
            <person name="Cuomo C.A."/>
            <person name="Sil A."/>
            <person name="Beyhan S."/>
        </authorList>
    </citation>
    <scope>NUCLEOTIDE SEQUENCE [LARGE SCALE GENOMIC DNA]</scope>
    <source>
        <strain evidence="9 10">G184AR</strain>
    </source>
</reference>
<dbReference type="AlphaFoldDB" id="A0A8H8D6K7"/>
<feature type="transmembrane region" description="Helical" evidence="7">
    <location>
        <begin position="183"/>
        <end position="202"/>
    </location>
</feature>
<comment type="caution">
    <text evidence="9">The sequence shown here is derived from an EMBL/GenBank/DDBJ whole genome shotgun (WGS) entry which is preliminary data.</text>
</comment>
<evidence type="ECO:0000256" key="6">
    <source>
        <dbReference type="SAM" id="MobiDB-lite"/>
    </source>
</evidence>
<dbReference type="InterPro" id="IPR042321">
    <property type="entry name" value="Ima1"/>
</dbReference>
<keyword evidence="5" id="KW-0539">Nucleus</keyword>
<dbReference type="GO" id="GO:0034506">
    <property type="term" value="C:chromosome, centromeric core domain"/>
    <property type="evidence" value="ECO:0007669"/>
    <property type="project" value="TreeGrafter"/>
</dbReference>
<dbReference type="PANTHER" id="PTHR28538">
    <property type="entry name" value="INTEGRAL INNER NUCLEAR MEMBRANE PROTEIN IMA1"/>
    <property type="match status" value="1"/>
</dbReference>
<dbReference type="GO" id="GO:0034992">
    <property type="term" value="C:microtubule organizing center attachment site"/>
    <property type="evidence" value="ECO:0007669"/>
    <property type="project" value="TreeGrafter"/>
</dbReference>
<feature type="compositionally biased region" description="Low complexity" evidence="6">
    <location>
        <begin position="687"/>
        <end position="700"/>
    </location>
</feature>
<dbReference type="GO" id="GO:0005637">
    <property type="term" value="C:nuclear inner membrane"/>
    <property type="evidence" value="ECO:0007669"/>
    <property type="project" value="UniProtKB-SubCell"/>
</dbReference>
<evidence type="ECO:0000313" key="9">
    <source>
        <dbReference type="EMBL" id="KAG5303830.1"/>
    </source>
</evidence>
<feature type="compositionally biased region" description="Polar residues" evidence="6">
    <location>
        <begin position="777"/>
        <end position="790"/>
    </location>
</feature>
<feature type="compositionally biased region" description="Polar residues" evidence="6">
    <location>
        <begin position="366"/>
        <end position="379"/>
    </location>
</feature>
<feature type="compositionally biased region" description="Polar residues" evidence="6">
    <location>
        <begin position="884"/>
        <end position="905"/>
    </location>
</feature>
<evidence type="ECO:0000256" key="2">
    <source>
        <dbReference type="ARBA" id="ARBA00022692"/>
    </source>
</evidence>
<feature type="compositionally biased region" description="Polar residues" evidence="6">
    <location>
        <begin position="663"/>
        <end position="679"/>
    </location>
</feature>
<dbReference type="PANTHER" id="PTHR28538:SF1">
    <property type="entry name" value="INTEGRAL INNER NUCLEAR MEMBRANE PROTEIN IMA1"/>
    <property type="match status" value="1"/>
</dbReference>
<name>A0A8H8D6K7_AJECA</name>
<sequence length="915" mass="101429">MSPAMPSLFKKRLSCFYCGVRSAQSQSDSLRKWQCQHCLAVNYLDEHGEITDPPVIEASSGSRYTQYAQPLPRANSLEIAVPDSSLFCSTCLKNQHLLTQTLASYLPSPSHPDYEVYEVSYPAYRKSLEERYPQVCESCEPKVRDRIRQAGYAAKSDHLMRMMEKSRAFRHTRQANRWSWRSMIVFAGAVCFWASVAGQLAWNLMGTMVAGNAPQNLESDLSLRLVPFCVDRLWKHQPLFGECSSVLTPVAGLALSLAILSIWWNPKLRLKVDGRGGRLTGLGEYYKAQIVVLVIRFVAWASLQDPSITGLNPKIAPAIHGFMGIFTVISVIVSRRVIKNDTTPLISWKEDDKPLLPQKPREEHSTQLQLASSPDSQTSFLNSQASLHRFPVNRLSPATPTAPEPSIPPSPQTDIVDDADAMDWTPSQQSLQLSVAPKPIPVQQQNKLPSAQKPPLGLPSPGAVQSILKALGHKPNPFHNAPVLQPKLSASKESKAVSSLETIMAPPKFFPPSDFANDTGLESLFDKAFSIRDEPVDLQRQQWAVRSKEHPGSSFQILKWVLLAISVFIFLVAEVFKWPRNSVETAILGISFLVAGFSLLESLMRPLTTGNAVNLILSIIELIVCIYLATYRYQGLYNQYKFDAAEKSIVAFMIGQEVRAQDSFSQRNTKQSPQNSTKQPPLDKKSSQQTCQLTQPQSQTYEDPHKKAPSFPSSSQQTLISSVTHPGIKPNPGLGGGHTTPSTTIATINNNSNSFMNSFNDSTQYHHKALTEHNHKPSYSHSTSLSSDPTATHPAPYTSIPRQQPFVSSFPSFPSFNSTLPDSLRFSPPSTTTSTASISYASDTASESPSPRQKYTSLPPPSPGRRLPSPGISRLTLEDDPWLQGQQQTQTPVRLQEQVQAQSRPTRYALRSRRA</sequence>
<feature type="region of interest" description="Disordered" evidence="6">
    <location>
        <begin position="349"/>
        <end position="379"/>
    </location>
</feature>
<dbReference type="GO" id="GO:0044732">
    <property type="term" value="C:mitotic spindle pole body"/>
    <property type="evidence" value="ECO:0007669"/>
    <property type="project" value="TreeGrafter"/>
</dbReference>
<dbReference type="VEuPathDB" id="FungiDB:I7I52_01953"/>
<accession>A0A8H8D6K7</accession>